<reference evidence="3" key="1">
    <citation type="submission" date="2021-02" db="EMBL/GenBank/DDBJ databases">
        <authorList>
            <person name="Nowell W R."/>
        </authorList>
    </citation>
    <scope>NUCLEOTIDE SEQUENCE</scope>
</reference>
<dbReference type="OrthoDB" id="10053695at2759"/>
<evidence type="ECO:0000313" key="4">
    <source>
        <dbReference type="Proteomes" id="UP000663881"/>
    </source>
</evidence>
<evidence type="ECO:0008006" key="5">
    <source>
        <dbReference type="Google" id="ProtNLM"/>
    </source>
</evidence>
<evidence type="ECO:0000256" key="1">
    <source>
        <dbReference type="SAM" id="Coils"/>
    </source>
</evidence>
<proteinExistence type="predicted"/>
<dbReference type="EMBL" id="CAJOAY010004308">
    <property type="protein sequence ID" value="CAF4064374.1"/>
    <property type="molecule type" value="Genomic_DNA"/>
</dbReference>
<organism evidence="3 4">
    <name type="scientific">Adineta steineri</name>
    <dbReference type="NCBI Taxonomy" id="433720"/>
    <lineage>
        <taxon>Eukaryota</taxon>
        <taxon>Metazoa</taxon>
        <taxon>Spiralia</taxon>
        <taxon>Gnathifera</taxon>
        <taxon>Rotifera</taxon>
        <taxon>Eurotatoria</taxon>
        <taxon>Bdelloidea</taxon>
        <taxon>Adinetida</taxon>
        <taxon>Adinetidae</taxon>
        <taxon>Adineta</taxon>
    </lineage>
</organism>
<sequence length="374" mass="43073">MASSRATMNKCATCTLNSDEQKGKPGIALCEGCQQSFCLSHFNEHRDTLTNTLDDIAVQRDVLRSRIQELPREMSKEHMETLKNWESTIFQTVTEAASNARQQVHQLIISEMERECTELTRKITSFRKNDNYFETDLHELQFKTEKLDEKLNDLSDLRYIQLNLPTLDCSNMIHIKPFEKHSLPETMKTNVSSMIKSKKEYSSCIERFLTTHEPSTNMTIKTRGYVCASSSMLTYVISSELYRFIFHEGSTSKCSYTGSTVLDIQWSHQFQQFVILSNNHIATVDAVATSSKQVVPDTTAAWQYMTLWKHLCLISDSQCRLFLYDMKGKLSEWFLLYCWSPPTTCVLGENITAVGMNEHYIVLTKSLKTDLFEL</sequence>
<feature type="coiled-coil region" evidence="1">
    <location>
        <begin position="109"/>
        <end position="157"/>
    </location>
</feature>
<evidence type="ECO:0000313" key="3">
    <source>
        <dbReference type="EMBL" id="CAF4064374.1"/>
    </source>
</evidence>
<comment type="caution">
    <text evidence="3">The sequence shown here is derived from an EMBL/GenBank/DDBJ whole genome shotgun (WGS) entry which is preliminary data.</text>
</comment>
<protein>
    <recommendedName>
        <fullName evidence="5">B box-type domain-containing protein</fullName>
    </recommendedName>
</protein>
<gene>
    <name evidence="3" type="ORF">OKA104_LOCUS33581</name>
    <name evidence="2" type="ORF">VCS650_LOCUS31011</name>
</gene>
<dbReference type="AlphaFoldDB" id="A0A819SKS9"/>
<keyword evidence="1" id="KW-0175">Coiled coil</keyword>
<accession>A0A819SKS9</accession>
<dbReference type="EMBL" id="CAJNON010000519">
    <property type="protein sequence ID" value="CAF1300372.1"/>
    <property type="molecule type" value="Genomic_DNA"/>
</dbReference>
<dbReference type="Proteomes" id="UP000663891">
    <property type="component" value="Unassembled WGS sequence"/>
</dbReference>
<dbReference type="Proteomes" id="UP000663881">
    <property type="component" value="Unassembled WGS sequence"/>
</dbReference>
<name>A0A819SKS9_9BILA</name>
<evidence type="ECO:0000313" key="2">
    <source>
        <dbReference type="EMBL" id="CAF1300372.1"/>
    </source>
</evidence>